<evidence type="ECO:0000313" key="2">
    <source>
        <dbReference type="Proteomes" id="UP000276133"/>
    </source>
</evidence>
<accession>A0A3M7Q3R7</accession>
<dbReference type="Proteomes" id="UP000276133">
    <property type="component" value="Unassembled WGS sequence"/>
</dbReference>
<dbReference type="EMBL" id="REGN01007577">
    <property type="protein sequence ID" value="RNA05842.1"/>
    <property type="molecule type" value="Genomic_DNA"/>
</dbReference>
<dbReference type="AlphaFoldDB" id="A0A3M7Q3R7"/>
<comment type="caution">
    <text evidence="1">The sequence shown here is derived from an EMBL/GenBank/DDBJ whole genome shotgun (WGS) entry which is preliminary data.</text>
</comment>
<name>A0A3M7Q3R7_BRAPC</name>
<keyword evidence="2" id="KW-1185">Reference proteome</keyword>
<organism evidence="1 2">
    <name type="scientific">Brachionus plicatilis</name>
    <name type="common">Marine rotifer</name>
    <name type="synonym">Brachionus muelleri</name>
    <dbReference type="NCBI Taxonomy" id="10195"/>
    <lineage>
        <taxon>Eukaryota</taxon>
        <taxon>Metazoa</taxon>
        <taxon>Spiralia</taxon>
        <taxon>Gnathifera</taxon>
        <taxon>Rotifera</taxon>
        <taxon>Eurotatoria</taxon>
        <taxon>Monogononta</taxon>
        <taxon>Pseudotrocha</taxon>
        <taxon>Ploima</taxon>
        <taxon>Brachionidae</taxon>
        <taxon>Brachionus</taxon>
    </lineage>
</organism>
<feature type="non-terminal residue" evidence="1">
    <location>
        <position position="1"/>
    </location>
</feature>
<reference evidence="1 2" key="1">
    <citation type="journal article" date="2018" name="Sci. Rep.">
        <title>Genomic signatures of local adaptation to the degree of environmental predictability in rotifers.</title>
        <authorList>
            <person name="Franch-Gras L."/>
            <person name="Hahn C."/>
            <person name="Garcia-Roger E.M."/>
            <person name="Carmona M.J."/>
            <person name="Serra M."/>
            <person name="Gomez A."/>
        </authorList>
    </citation>
    <scope>NUCLEOTIDE SEQUENCE [LARGE SCALE GENOMIC DNA]</scope>
    <source>
        <strain evidence="1">HYR1</strain>
    </source>
</reference>
<sequence length="178" mass="20835">ITYSDSEKNYISIDSYSIKHLEKNKHTLETDVHLANLALTVYSSKITVKKNYSISAKLVQRFKKKYWKLLLKRGIYYLKVQNIRKINTLREINVVKRNGSVFFGTFKHFNYDTTKFTVTPFFDIFKRIFPNYLNTSENCMIKMCITMLVDEYTDIKESANDPVTSAGNKEDSLVKVLN</sequence>
<evidence type="ECO:0000313" key="1">
    <source>
        <dbReference type="EMBL" id="RNA05842.1"/>
    </source>
</evidence>
<proteinExistence type="predicted"/>
<gene>
    <name evidence="1" type="ORF">BpHYR1_048573</name>
</gene>
<feature type="non-terminal residue" evidence="1">
    <location>
        <position position="178"/>
    </location>
</feature>
<protein>
    <submittedName>
        <fullName evidence="1">Uncharacterized protein</fullName>
    </submittedName>
</protein>